<dbReference type="Gene3D" id="6.20.240.20">
    <property type="match status" value="1"/>
</dbReference>
<comment type="caution">
    <text evidence="9">Lacks conserved residue(s) required for the propagation of feature annotation.</text>
</comment>
<evidence type="ECO:0000256" key="6">
    <source>
        <dbReference type="ARBA" id="ARBA00023123"/>
    </source>
</evidence>
<dbReference type="GO" id="GO:0016020">
    <property type="term" value="C:membrane"/>
    <property type="evidence" value="ECO:0007669"/>
    <property type="project" value="TreeGrafter"/>
</dbReference>
<proteinExistence type="inferred from homology"/>
<dbReference type="PANTHER" id="PTHR13140">
    <property type="entry name" value="MYOSIN"/>
    <property type="match status" value="1"/>
</dbReference>
<dbReference type="GO" id="GO:0005516">
    <property type="term" value="F:calmodulin binding"/>
    <property type="evidence" value="ECO:0007669"/>
    <property type="project" value="UniProtKB-KW"/>
</dbReference>
<dbReference type="GO" id="GO:0051015">
    <property type="term" value="F:actin filament binding"/>
    <property type="evidence" value="ECO:0007669"/>
    <property type="project" value="TreeGrafter"/>
</dbReference>
<keyword evidence="4" id="KW-0112">Calmodulin-binding</keyword>
<dbReference type="FunFam" id="1.20.120.720:FF:000011">
    <property type="entry name" value="Myosin 2"/>
    <property type="match status" value="1"/>
</dbReference>
<dbReference type="InterPro" id="IPR004009">
    <property type="entry name" value="SH3_Myosin"/>
</dbReference>
<dbReference type="Gene3D" id="3.40.850.10">
    <property type="entry name" value="Kinesin motor domain"/>
    <property type="match status" value="1"/>
</dbReference>
<dbReference type="SUPFAM" id="SSF52540">
    <property type="entry name" value="P-loop containing nucleoside triphosphate hydrolases"/>
    <property type="match status" value="1"/>
</dbReference>
<evidence type="ECO:0000256" key="3">
    <source>
        <dbReference type="ARBA" id="ARBA00022840"/>
    </source>
</evidence>
<dbReference type="GO" id="GO:0016459">
    <property type="term" value="C:myosin complex"/>
    <property type="evidence" value="ECO:0007669"/>
    <property type="project" value="UniProtKB-KW"/>
</dbReference>
<dbReference type="Pfam" id="PF00063">
    <property type="entry name" value="Myosin_head"/>
    <property type="match status" value="2"/>
</dbReference>
<reference evidence="11" key="2">
    <citation type="journal article" date="2024" name="Plant">
        <title>Genomic evolution and insights into agronomic trait innovations of Sesamum species.</title>
        <authorList>
            <person name="Miao H."/>
            <person name="Wang L."/>
            <person name="Qu L."/>
            <person name="Liu H."/>
            <person name="Sun Y."/>
            <person name="Le M."/>
            <person name="Wang Q."/>
            <person name="Wei S."/>
            <person name="Zheng Y."/>
            <person name="Lin W."/>
            <person name="Duan Y."/>
            <person name="Cao H."/>
            <person name="Xiong S."/>
            <person name="Wang X."/>
            <person name="Wei L."/>
            <person name="Li C."/>
            <person name="Ma Q."/>
            <person name="Ju M."/>
            <person name="Zhao R."/>
            <person name="Li G."/>
            <person name="Mu C."/>
            <person name="Tian Q."/>
            <person name="Mei H."/>
            <person name="Zhang T."/>
            <person name="Gao T."/>
            <person name="Zhang H."/>
        </authorList>
    </citation>
    <scope>NUCLEOTIDE SEQUENCE</scope>
    <source>
        <strain evidence="11">KEN1</strain>
    </source>
</reference>
<gene>
    <name evidence="11" type="ORF">Slati_0455300</name>
</gene>
<comment type="similarity">
    <text evidence="9">Belongs to the TRAFAC class myosin-kinesin ATPase superfamily. Myosin family.</text>
</comment>
<dbReference type="CDD" id="cd01384">
    <property type="entry name" value="MYSc_Myo11"/>
    <property type="match status" value="1"/>
</dbReference>
<keyword evidence="1" id="KW-0677">Repeat</keyword>
<feature type="domain" description="Myosin motor" evidence="10">
    <location>
        <begin position="119"/>
        <end position="720"/>
    </location>
</feature>
<comment type="caution">
    <text evidence="11">The sequence shown here is derived from an EMBL/GenBank/DDBJ whole genome shotgun (WGS) entry which is preliminary data.</text>
</comment>
<sequence>MATPVNIVEGSYVWVEDAEVTWIDGQVEEIKGDEAEVRISDEKKGKAIFAEDRTVAPLYLLGLEWDSIVACRLRSRMVLSVVSDTAHCSLTISLFVLSTIKVVANLSKIYLKDVDAPADGVDDMTKLSYLHEPGVLHNLATRYQLNNIYTYTGSILIAINPFQRLPDLYDAHMMEKYKETPLGELSPHVFAIADAAYRAMVNEGKSNSILVSGESGAGKTETTKMLMQFLAYLGGRKESNPVLEAFGNAKTVRNNNSSRFGKFVEIQFDKLGRISGAAIRTYLLERSRVCQISDPERNYHCFYLLCAAPEKEIEKYKLGHPKTFHYLNQSNCYELVDVSDAHDYLATRKAMDVVGISQNDQEAIFRTVAAILHLGNVKFAKADENDSSVLENDESKFHLQTAAELLMCDPNALEAALLNRVMVTPEEVIKKSLDPNGAAVSRDGLAKTIYSRLFEWLVNKINSSIGHDPNSKCLIGVLDIYGFESFKSNSFEQFCINFTNEKLQQHFNQHVFKMEQEEYKKEEIDWNYIEFVDNQDVLDLIEKKPGGIIALLDEACMFPKSTHETFSEKLYQTFKSHKRFIKPKLSRTEFTIAHYAGEVQYQSDQFLDKNKDYVVAEHQDLCVKPNNLFKSSIFDNANVMEQLRCGGVLEAIRISCSGYPTHKTFEEFLHRFGFLAPEVLEENNDEKVACQKLLEKMGLEGAQGKLHFAIRTMAFLHFGI</sequence>
<organism evidence="11">
    <name type="scientific">Sesamum latifolium</name>
    <dbReference type="NCBI Taxonomy" id="2727402"/>
    <lineage>
        <taxon>Eukaryota</taxon>
        <taxon>Viridiplantae</taxon>
        <taxon>Streptophyta</taxon>
        <taxon>Embryophyta</taxon>
        <taxon>Tracheophyta</taxon>
        <taxon>Spermatophyta</taxon>
        <taxon>Magnoliopsida</taxon>
        <taxon>eudicotyledons</taxon>
        <taxon>Gunneridae</taxon>
        <taxon>Pentapetalae</taxon>
        <taxon>asterids</taxon>
        <taxon>lamiids</taxon>
        <taxon>Lamiales</taxon>
        <taxon>Pedaliaceae</taxon>
        <taxon>Sesamum</taxon>
    </lineage>
</organism>
<keyword evidence="7 9" id="KW-0505">Motor protein</keyword>
<dbReference type="Pfam" id="PF02736">
    <property type="entry name" value="Myosin_N"/>
    <property type="match status" value="1"/>
</dbReference>
<dbReference type="EMBL" id="JACGWN010000002">
    <property type="protein sequence ID" value="KAL0458281.1"/>
    <property type="molecule type" value="Genomic_DNA"/>
</dbReference>
<keyword evidence="3 9" id="KW-0067">ATP-binding</keyword>
<keyword evidence="8 9" id="KW-0009">Actin-binding</keyword>
<name>A0AAW2XZL0_9LAMI</name>
<reference evidence="11" key="1">
    <citation type="submission" date="2020-06" db="EMBL/GenBank/DDBJ databases">
        <authorList>
            <person name="Li T."/>
            <person name="Hu X."/>
            <person name="Zhang T."/>
            <person name="Song X."/>
            <person name="Zhang H."/>
            <person name="Dai N."/>
            <person name="Sheng W."/>
            <person name="Hou X."/>
            <person name="Wei L."/>
        </authorList>
    </citation>
    <scope>NUCLEOTIDE SEQUENCE</scope>
    <source>
        <strain evidence="11">KEN1</strain>
        <tissue evidence="11">Leaf</tissue>
    </source>
</reference>
<keyword evidence="5" id="KW-0175">Coiled coil</keyword>
<dbReference type="Gene3D" id="1.20.120.720">
    <property type="entry name" value="Myosin VI head, motor domain, U50 subdomain"/>
    <property type="match status" value="1"/>
</dbReference>
<dbReference type="GO" id="GO:0005737">
    <property type="term" value="C:cytoplasm"/>
    <property type="evidence" value="ECO:0007669"/>
    <property type="project" value="TreeGrafter"/>
</dbReference>
<dbReference type="Gene3D" id="1.10.10.820">
    <property type="match status" value="1"/>
</dbReference>
<dbReference type="InterPro" id="IPR027417">
    <property type="entry name" value="P-loop_NTPase"/>
</dbReference>
<dbReference type="InterPro" id="IPR001609">
    <property type="entry name" value="Myosin_head_motor_dom-like"/>
</dbReference>
<keyword evidence="2 9" id="KW-0547">Nucleotide-binding</keyword>
<dbReference type="PANTHER" id="PTHR13140:SF807">
    <property type="entry name" value="MYOSIN-9-LIKE ISOFORM X1"/>
    <property type="match status" value="1"/>
</dbReference>
<dbReference type="FunFam" id="1.10.10.820:FF:000001">
    <property type="entry name" value="Myosin heavy chain"/>
    <property type="match status" value="1"/>
</dbReference>
<dbReference type="FunFam" id="1.20.58.530:FF:000002">
    <property type="entry name" value="Class V myosin"/>
    <property type="match status" value="1"/>
</dbReference>
<dbReference type="GO" id="GO:0005524">
    <property type="term" value="F:ATP binding"/>
    <property type="evidence" value="ECO:0007669"/>
    <property type="project" value="UniProtKB-UniRule"/>
</dbReference>
<evidence type="ECO:0000256" key="4">
    <source>
        <dbReference type="ARBA" id="ARBA00022860"/>
    </source>
</evidence>
<keyword evidence="6 9" id="KW-0518">Myosin</keyword>
<dbReference type="GO" id="GO:0007015">
    <property type="term" value="P:actin filament organization"/>
    <property type="evidence" value="ECO:0007669"/>
    <property type="project" value="TreeGrafter"/>
</dbReference>
<dbReference type="GO" id="GO:0000146">
    <property type="term" value="F:microfilament motor activity"/>
    <property type="evidence" value="ECO:0007669"/>
    <property type="project" value="TreeGrafter"/>
</dbReference>
<dbReference type="InterPro" id="IPR036018">
    <property type="entry name" value="MYSc_Myo11"/>
</dbReference>
<evidence type="ECO:0000313" key="11">
    <source>
        <dbReference type="EMBL" id="KAL0458281.1"/>
    </source>
</evidence>
<dbReference type="PRINTS" id="PR00193">
    <property type="entry name" value="MYOSINHEAVY"/>
</dbReference>
<evidence type="ECO:0000259" key="10">
    <source>
        <dbReference type="PROSITE" id="PS51456"/>
    </source>
</evidence>
<evidence type="ECO:0000256" key="7">
    <source>
        <dbReference type="ARBA" id="ARBA00023175"/>
    </source>
</evidence>
<evidence type="ECO:0000256" key="9">
    <source>
        <dbReference type="PROSITE-ProRule" id="PRU00782"/>
    </source>
</evidence>
<evidence type="ECO:0000256" key="1">
    <source>
        <dbReference type="ARBA" id="ARBA00022737"/>
    </source>
</evidence>
<dbReference type="Gene3D" id="1.20.58.530">
    <property type="match status" value="1"/>
</dbReference>
<dbReference type="PROSITE" id="PS51456">
    <property type="entry name" value="MYOSIN_MOTOR"/>
    <property type="match status" value="1"/>
</dbReference>
<evidence type="ECO:0000256" key="2">
    <source>
        <dbReference type="ARBA" id="ARBA00022741"/>
    </source>
</evidence>
<accession>A0AAW2XZL0</accession>
<dbReference type="InterPro" id="IPR036961">
    <property type="entry name" value="Kinesin_motor_dom_sf"/>
</dbReference>
<dbReference type="AlphaFoldDB" id="A0AAW2XZL0"/>
<evidence type="ECO:0000256" key="5">
    <source>
        <dbReference type="ARBA" id="ARBA00023054"/>
    </source>
</evidence>
<feature type="binding site" evidence="9">
    <location>
        <begin position="213"/>
        <end position="220"/>
    </location>
    <ligand>
        <name>ATP</name>
        <dbReference type="ChEBI" id="CHEBI:30616"/>
    </ligand>
</feature>
<protein>
    <submittedName>
        <fullName evidence="11">Myosin-11</fullName>
    </submittedName>
</protein>
<dbReference type="GO" id="GO:0030048">
    <property type="term" value="P:actin filament-based movement"/>
    <property type="evidence" value="ECO:0007669"/>
    <property type="project" value="UniProtKB-ARBA"/>
</dbReference>
<evidence type="ECO:0000256" key="8">
    <source>
        <dbReference type="ARBA" id="ARBA00023203"/>
    </source>
</evidence>
<dbReference type="SMART" id="SM00242">
    <property type="entry name" value="MYSc"/>
    <property type="match status" value="1"/>
</dbReference>